<dbReference type="InterPro" id="IPR000477">
    <property type="entry name" value="RT_dom"/>
</dbReference>
<feature type="domain" description="Reverse transcriptase" evidence="3">
    <location>
        <begin position="1"/>
        <end position="95"/>
    </location>
</feature>
<evidence type="ECO:0000256" key="1">
    <source>
        <dbReference type="ARBA" id="ARBA00010879"/>
    </source>
</evidence>
<reference evidence="4 5" key="1">
    <citation type="submission" date="2019-09" db="EMBL/GenBank/DDBJ databases">
        <title>Bird 10,000 Genomes (B10K) Project - Family phase.</title>
        <authorList>
            <person name="Zhang G."/>
        </authorList>
    </citation>
    <scope>NUCLEOTIDE SEQUENCE [LARGE SCALE GENOMIC DNA]</scope>
    <source>
        <strain evidence="4">B10K-DU-029-51</strain>
    </source>
</reference>
<name>A0A7L3IDF1_9PASS</name>
<evidence type="ECO:0000313" key="5">
    <source>
        <dbReference type="Proteomes" id="UP000570592"/>
    </source>
</evidence>
<dbReference type="AlphaFoldDB" id="A0A7L3IDF1"/>
<evidence type="ECO:0000313" key="4">
    <source>
        <dbReference type="EMBL" id="NXU15405.1"/>
    </source>
</evidence>
<comment type="similarity">
    <text evidence="1">Belongs to the beta type-B retroviral polymerase family. HERV class-II K(HML-2) pol subfamily.</text>
</comment>
<evidence type="ECO:0000259" key="3">
    <source>
        <dbReference type="PROSITE" id="PS50878"/>
    </source>
</evidence>
<dbReference type="InterPro" id="IPR051320">
    <property type="entry name" value="Viral_Replic_Matur_Polypro"/>
</dbReference>
<gene>
    <name evidence="4" type="primary">Tf29</name>
    <name evidence="4" type="ORF">PARPUN_R01165</name>
</gene>
<dbReference type="InterPro" id="IPR043128">
    <property type="entry name" value="Rev_trsase/Diguanyl_cyclase"/>
</dbReference>
<dbReference type="SUPFAM" id="SSF56672">
    <property type="entry name" value="DNA/RNA polymerases"/>
    <property type="match status" value="1"/>
</dbReference>
<feature type="non-terminal residue" evidence="4">
    <location>
        <position position="1"/>
    </location>
</feature>
<comment type="caution">
    <text evidence="4">The sequence shown here is derived from an EMBL/GenBank/DDBJ whole genome shotgun (WGS) entry which is preliminary data.</text>
</comment>
<dbReference type="Gene3D" id="3.30.70.270">
    <property type="match status" value="2"/>
</dbReference>
<feature type="non-terminal residue" evidence="4">
    <location>
        <position position="165"/>
    </location>
</feature>
<accession>A0A7L3IDF1</accession>
<sequence>WEGIQYTFTRLPQGYRHSPTLAHDALAQELSIIPIDEGVRIYQYIDDVLIGGPDTERVRNTQNGIIKHLESVGLQIPEDKIQHHSPEVKFLGIWWKGGAIPENRKELQHVLGILVFWRKHIPDFSIVARPLYDLTRKKAKWEWTPLHSEALKLLTFEASMHQVLG</sequence>
<dbReference type="Pfam" id="PF00078">
    <property type="entry name" value="RVT_1"/>
    <property type="match status" value="1"/>
</dbReference>
<dbReference type="PANTHER" id="PTHR33064:SF37">
    <property type="entry name" value="RIBONUCLEASE H"/>
    <property type="match status" value="1"/>
</dbReference>
<organism evidence="4 5">
    <name type="scientific">Pardalotus punctatus</name>
    <name type="common">spotted pardalote</name>
    <dbReference type="NCBI Taxonomy" id="254575"/>
    <lineage>
        <taxon>Eukaryota</taxon>
        <taxon>Metazoa</taxon>
        <taxon>Chordata</taxon>
        <taxon>Craniata</taxon>
        <taxon>Vertebrata</taxon>
        <taxon>Euteleostomi</taxon>
        <taxon>Archelosauria</taxon>
        <taxon>Archosauria</taxon>
        <taxon>Dinosauria</taxon>
        <taxon>Saurischia</taxon>
        <taxon>Theropoda</taxon>
        <taxon>Coelurosauria</taxon>
        <taxon>Aves</taxon>
        <taxon>Neognathae</taxon>
        <taxon>Neoaves</taxon>
        <taxon>Telluraves</taxon>
        <taxon>Australaves</taxon>
        <taxon>Passeriformes</taxon>
        <taxon>Meliphagoidea</taxon>
        <taxon>Pardalotidae</taxon>
        <taxon>Pardalotus</taxon>
    </lineage>
</organism>
<dbReference type="PROSITE" id="PS50878">
    <property type="entry name" value="RT_POL"/>
    <property type="match status" value="1"/>
</dbReference>
<dbReference type="GO" id="GO:0004523">
    <property type="term" value="F:RNA-DNA hybrid ribonuclease activity"/>
    <property type="evidence" value="ECO:0007669"/>
    <property type="project" value="UniProtKB-EC"/>
</dbReference>
<dbReference type="EMBL" id="VZTX01018899">
    <property type="protein sequence ID" value="NXU15405.1"/>
    <property type="molecule type" value="Genomic_DNA"/>
</dbReference>
<evidence type="ECO:0000256" key="2">
    <source>
        <dbReference type="ARBA" id="ARBA00012180"/>
    </source>
</evidence>
<dbReference type="Proteomes" id="UP000570592">
    <property type="component" value="Unassembled WGS sequence"/>
</dbReference>
<protein>
    <recommendedName>
        <fullName evidence="2">ribonuclease H</fullName>
        <ecNumber evidence="2">3.1.26.4</ecNumber>
    </recommendedName>
</protein>
<dbReference type="PANTHER" id="PTHR33064">
    <property type="entry name" value="POL PROTEIN"/>
    <property type="match status" value="1"/>
</dbReference>
<dbReference type="InterPro" id="IPR043502">
    <property type="entry name" value="DNA/RNA_pol_sf"/>
</dbReference>
<proteinExistence type="inferred from homology"/>
<keyword evidence="5" id="KW-1185">Reference proteome</keyword>
<dbReference type="EC" id="3.1.26.4" evidence="2"/>